<gene>
    <name evidence="1" type="ORF">PSP31121_05661</name>
</gene>
<evidence type="ECO:0000313" key="1">
    <source>
        <dbReference type="EMBL" id="VVE86022.1"/>
    </source>
</evidence>
<proteinExistence type="predicted"/>
<protein>
    <submittedName>
        <fullName evidence="1">Uncharacterized protein</fullName>
    </submittedName>
</protein>
<sequence>MPLSIFSSHSSPSPTQSIELRFVALKPKVSAALKECGELKTLLPQFIEFLKDGTNVCHSEHVAHFLMGKIDAHQLPQRLHALGETFNSHEHQSVKTELYELVATHRHDSGIMGFFFGQAEPPEKTIAKLEWLNAHLYEKPDSNSALLTSSAAEGRRPETVVPQVRGVQDSATLQAPAFMLQAPAFMLPAHAQTLDPRPQASEHNRLPETGWCARAKNKDPAVTEVWMEQSRTVEILPGQKAEVFTASLAGCTAVAVLSKHSNGTRSVTLSHYMPTSKPAQLSELDHALNTKSHATANPEVQHEIYVITPGDLVQDHEGKWSMRARDAAHIAAVNKTVQTRLPEIQVKVLSYGNAEDTGKSTAFILSIPSETEKPVRYSGMHYGACGF</sequence>
<dbReference type="RefSeq" id="WP_150811638.1">
    <property type="nucleotide sequence ID" value="NZ_CABPSR010000068.1"/>
</dbReference>
<name>A0A5E5BLM7_9BURK</name>
<dbReference type="EMBL" id="CABPSR010000068">
    <property type="protein sequence ID" value="VVE86022.1"/>
    <property type="molecule type" value="Genomic_DNA"/>
</dbReference>
<dbReference type="AlphaFoldDB" id="A0A5E5BLM7"/>
<reference evidence="1 2" key="1">
    <citation type="submission" date="2019-08" db="EMBL/GenBank/DDBJ databases">
        <authorList>
            <person name="Peeters C."/>
        </authorList>
    </citation>
    <scope>NUCLEOTIDE SEQUENCE [LARGE SCALE GENOMIC DNA]</scope>
    <source>
        <strain evidence="1 2">LMG 31121</strain>
    </source>
</reference>
<evidence type="ECO:0000313" key="2">
    <source>
        <dbReference type="Proteomes" id="UP000335538"/>
    </source>
</evidence>
<dbReference type="Proteomes" id="UP000335538">
    <property type="component" value="Unassembled WGS sequence"/>
</dbReference>
<accession>A0A5E5BLM7</accession>
<organism evidence="1 2">
    <name type="scientific">Pandoraea sputorum</name>
    <dbReference type="NCBI Taxonomy" id="93222"/>
    <lineage>
        <taxon>Bacteria</taxon>
        <taxon>Pseudomonadati</taxon>
        <taxon>Pseudomonadota</taxon>
        <taxon>Betaproteobacteria</taxon>
        <taxon>Burkholderiales</taxon>
        <taxon>Burkholderiaceae</taxon>
        <taxon>Pandoraea</taxon>
    </lineage>
</organism>